<dbReference type="AlphaFoldDB" id="A0A511NLI7"/>
<reference evidence="2 3" key="1">
    <citation type="submission" date="2019-07" db="EMBL/GenBank/DDBJ databases">
        <title>Whole genome shotgun sequence of Empedobacter brevis NBRC 14943.</title>
        <authorList>
            <person name="Hosoyama A."/>
            <person name="Uohara A."/>
            <person name="Ohji S."/>
            <person name="Ichikawa N."/>
        </authorList>
    </citation>
    <scope>NUCLEOTIDE SEQUENCE [LARGE SCALE GENOMIC DNA]</scope>
    <source>
        <strain evidence="2 3">NBRC 14943</strain>
    </source>
</reference>
<comment type="caution">
    <text evidence="2">The sequence shown here is derived from an EMBL/GenBank/DDBJ whole genome shotgun (WGS) entry which is preliminary data.</text>
</comment>
<name>A0A511NLI7_9FLAO</name>
<sequence>MLDQSFSYENFRILLDVENRKGRYLEDKIFFDSDIFKKSREISDLIINKNQEIRIETSKIKLIHNVEDRDFTVLNKLNEEKEKLKEGREKILEEILIEIASKTDVHNYELKIHKGQVKWGSQLYEIAHNPENYFVTKQLQRNIYKTFKVKQASRKIIIDQLRLLLDDGFPKIIIRTDIKKFYESIPHKELLEKIEENSLLSYPSKKIIRSVLNQYWKILIADGIKTINDERMGIPRGISFSAYLSELYLRDFDNKIKSIENVTYYSRYVDDIIMIITPDHRNKYQNVDILKDEIKNILFEKSKLNINTSKTIVLDLTIENKNRTNSETYDLTYLGYKFGISYSKKKVLQKNCTYKEVITKDKLQIYMSDDKLQRFKNKIDAAFSDYDTLIVKYATEKNATERMLLKRIKFLTSNHQLFRRKSNVFIGIYFSNEFLTKPFSDLVELDKYLKTKILALPTTTNNKLINKLKILSFIEGFEKKSIVRFITDSFKNDKMLSIWKNL</sequence>
<dbReference type="Proteomes" id="UP000321245">
    <property type="component" value="Unassembled WGS sequence"/>
</dbReference>
<evidence type="ECO:0000259" key="1">
    <source>
        <dbReference type="PROSITE" id="PS50878"/>
    </source>
</evidence>
<dbReference type="OrthoDB" id="9780724at2"/>
<proteinExistence type="predicted"/>
<dbReference type="NCBIfam" id="NF041747">
    <property type="entry name" value="Drt3a"/>
    <property type="match status" value="1"/>
</dbReference>
<dbReference type="RefSeq" id="WP_019977047.1">
    <property type="nucleotide sequence ID" value="NZ_BJXC01000037.1"/>
</dbReference>
<organism evidence="2 3">
    <name type="scientific">Empedobacter brevis NBRC 14943 = ATCC 43319</name>
    <dbReference type="NCBI Taxonomy" id="1218108"/>
    <lineage>
        <taxon>Bacteria</taxon>
        <taxon>Pseudomonadati</taxon>
        <taxon>Bacteroidota</taxon>
        <taxon>Flavobacteriia</taxon>
        <taxon>Flavobacteriales</taxon>
        <taxon>Weeksellaceae</taxon>
        <taxon>Empedobacter</taxon>
    </lineage>
</organism>
<protein>
    <recommendedName>
        <fullName evidence="1">Reverse transcriptase domain-containing protein</fullName>
    </recommendedName>
</protein>
<feature type="domain" description="Reverse transcriptase" evidence="1">
    <location>
        <begin position="44"/>
        <end position="338"/>
    </location>
</feature>
<keyword evidence="3" id="KW-1185">Reference proteome</keyword>
<dbReference type="EMBL" id="BJXC01000037">
    <property type="protein sequence ID" value="GEM53664.1"/>
    <property type="molecule type" value="Genomic_DNA"/>
</dbReference>
<accession>A0A511NLI7</accession>
<gene>
    <name evidence="2" type="ORF">EB1_34540</name>
</gene>
<evidence type="ECO:0000313" key="3">
    <source>
        <dbReference type="Proteomes" id="UP000321245"/>
    </source>
</evidence>
<dbReference type="GeneID" id="84651594"/>
<dbReference type="InterPro" id="IPR000477">
    <property type="entry name" value="RT_dom"/>
</dbReference>
<evidence type="ECO:0000313" key="2">
    <source>
        <dbReference type="EMBL" id="GEM53664.1"/>
    </source>
</evidence>
<dbReference type="CDD" id="cd01646">
    <property type="entry name" value="RT_Bac_retron_I"/>
    <property type="match status" value="1"/>
</dbReference>
<dbReference type="Pfam" id="PF00078">
    <property type="entry name" value="RVT_1"/>
    <property type="match status" value="1"/>
</dbReference>
<dbReference type="STRING" id="1218108.GCA_000382425_03578"/>
<dbReference type="PROSITE" id="PS50878">
    <property type="entry name" value="RT_POL"/>
    <property type="match status" value="1"/>
</dbReference>